<protein>
    <recommendedName>
        <fullName evidence="4">Secreted protein</fullName>
    </recommendedName>
</protein>
<gene>
    <name evidence="2" type="ORF">J2X21_000789</name>
</gene>
<evidence type="ECO:0000256" key="1">
    <source>
        <dbReference type="SAM" id="MobiDB-lite"/>
    </source>
</evidence>
<evidence type="ECO:0008006" key="4">
    <source>
        <dbReference type="Google" id="ProtNLM"/>
    </source>
</evidence>
<name>A0ABU2A597_9BURK</name>
<organism evidence="2 3">
    <name type="scientific">Roseateles asaccharophilus</name>
    <dbReference type="NCBI Taxonomy" id="582607"/>
    <lineage>
        <taxon>Bacteria</taxon>
        <taxon>Pseudomonadati</taxon>
        <taxon>Pseudomonadota</taxon>
        <taxon>Betaproteobacteria</taxon>
        <taxon>Burkholderiales</taxon>
        <taxon>Sphaerotilaceae</taxon>
        <taxon>Roseateles</taxon>
    </lineage>
</organism>
<dbReference type="RefSeq" id="WP_310325141.1">
    <property type="nucleotide sequence ID" value="NZ_JAVDXV010000001.1"/>
</dbReference>
<evidence type="ECO:0000313" key="2">
    <source>
        <dbReference type="EMBL" id="MDR7331677.1"/>
    </source>
</evidence>
<reference evidence="2 3" key="1">
    <citation type="submission" date="2023-07" db="EMBL/GenBank/DDBJ databases">
        <title>Sorghum-associated microbial communities from plants grown in Nebraska, USA.</title>
        <authorList>
            <person name="Schachtman D."/>
        </authorList>
    </citation>
    <scope>NUCLEOTIDE SEQUENCE [LARGE SCALE GENOMIC DNA]</scope>
    <source>
        <strain evidence="2 3">BE316</strain>
    </source>
</reference>
<feature type="compositionally biased region" description="Low complexity" evidence="1">
    <location>
        <begin position="409"/>
        <end position="422"/>
    </location>
</feature>
<dbReference type="Proteomes" id="UP001180825">
    <property type="component" value="Unassembled WGS sequence"/>
</dbReference>
<proteinExistence type="predicted"/>
<dbReference type="EMBL" id="JAVDXV010000001">
    <property type="protein sequence ID" value="MDR7331677.1"/>
    <property type="molecule type" value="Genomic_DNA"/>
</dbReference>
<comment type="caution">
    <text evidence="2">The sequence shown here is derived from an EMBL/GenBank/DDBJ whole genome shotgun (WGS) entry which is preliminary data.</text>
</comment>
<feature type="region of interest" description="Disordered" evidence="1">
    <location>
        <begin position="409"/>
        <end position="441"/>
    </location>
</feature>
<accession>A0ABU2A597</accession>
<keyword evidence="3" id="KW-1185">Reference proteome</keyword>
<feature type="compositionally biased region" description="Low complexity" evidence="1">
    <location>
        <begin position="430"/>
        <end position="441"/>
    </location>
</feature>
<evidence type="ECO:0000313" key="3">
    <source>
        <dbReference type="Proteomes" id="UP001180825"/>
    </source>
</evidence>
<sequence>MKVKLRHRLGAGALLLLVAAVWWAGGERGRLHDAQAARVASEAASAPMGSAVSARALVRPASAASAVPGLEARNTESLEGLDRAGLKQRMKADWCGFGVAEFNRQRQAAYDRAKANRSGTQAGAADEAEGTPGAEVLAEAQAEVRRRWVQALAQRGDPRSRAVAELLGGADGDDAKSSARLQALARTSSDPMVTAMALQRPCEPHACANIEMSQWSRLEPANLLSWLALLRDPGAGEPRRDQADYVLERAASEARYSRTYARELFEVLSSLQEAGRGGLAVDAELKLYGHVLAGQMFDHVGTVRTLCRETPPMDVTTVQRCTAVLEALWSGDTTLERLFALVTAKGMFPAQPALRARWDPRLREYEAVTEWRREQMSSPKGAHCERTIEMRKTVRQAAEHGEWGQVRAEMQAAGADDAALSARWRRGADPVASSPPASSVR</sequence>